<dbReference type="Pfam" id="PF13349">
    <property type="entry name" value="DUF4097"/>
    <property type="match status" value="1"/>
</dbReference>
<proteinExistence type="predicted"/>
<sequence>MTMTTRTLSAPLLADLVFELAMPDGAVEVIADDIDHVEIALEATADSPAARAIADATLTTRGSVVRLHVPAPEHDTVTVISRNTVVTGLVIDADMVFLGEGIVITGGGGVRATIRLPRRSALRVETRSADVRTRGLLETLDFESVSGDLTADTVRSLTATTTSGDVRVGDADGVSVSTKSGDIRIGRTTVAVLRSTSGDIQITDFGGSGRLTTTSGDITVTASRPGRLCAASTSGDVTVTATADLAALGEGGLVVEARSTRGDVYTPRLASALTGSRGVRYAAPVI</sequence>
<protein>
    <recommendedName>
        <fullName evidence="1">DUF4097 domain-containing protein</fullName>
    </recommendedName>
</protein>
<reference evidence="2 3" key="1">
    <citation type="submission" date="2020-08" db="EMBL/GenBank/DDBJ databases">
        <title>Genomic Encyclopedia of Type Strains, Phase III (KMG-III): the genomes of soil and plant-associated and newly described type strains.</title>
        <authorList>
            <person name="Whitman W."/>
        </authorList>
    </citation>
    <scope>NUCLEOTIDE SEQUENCE [LARGE SCALE GENOMIC DNA]</scope>
    <source>
        <strain evidence="2 3">CECT 8840</strain>
    </source>
</reference>
<dbReference type="InterPro" id="IPR025164">
    <property type="entry name" value="Toastrack_DUF4097"/>
</dbReference>
<feature type="domain" description="DUF4097" evidence="1">
    <location>
        <begin position="113"/>
        <end position="266"/>
    </location>
</feature>
<name>A0A7W7VNZ3_9ACTN</name>
<evidence type="ECO:0000313" key="3">
    <source>
        <dbReference type="Proteomes" id="UP000552644"/>
    </source>
</evidence>
<dbReference type="AlphaFoldDB" id="A0A7W7VNZ3"/>
<evidence type="ECO:0000313" key="2">
    <source>
        <dbReference type="EMBL" id="MBB4917431.1"/>
    </source>
</evidence>
<dbReference type="Proteomes" id="UP000552644">
    <property type="component" value="Unassembled WGS sequence"/>
</dbReference>
<comment type="caution">
    <text evidence="2">The sequence shown here is derived from an EMBL/GenBank/DDBJ whole genome shotgun (WGS) entry which is preliminary data.</text>
</comment>
<dbReference type="RefSeq" id="WP_184717637.1">
    <property type="nucleotide sequence ID" value="NZ_JACHJP010000004.1"/>
</dbReference>
<organism evidence="2 3">
    <name type="scientific">Streptosporangium saharense</name>
    <dbReference type="NCBI Taxonomy" id="1706840"/>
    <lineage>
        <taxon>Bacteria</taxon>
        <taxon>Bacillati</taxon>
        <taxon>Actinomycetota</taxon>
        <taxon>Actinomycetes</taxon>
        <taxon>Streptosporangiales</taxon>
        <taxon>Streptosporangiaceae</taxon>
        <taxon>Streptosporangium</taxon>
    </lineage>
</organism>
<gene>
    <name evidence="2" type="ORF">FHS44_004539</name>
</gene>
<evidence type="ECO:0000259" key="1">
    <source>
        <dbReference type="Pfam" id="PF13349"/>
    </source>
</evidence>
<dbReference type="EMBL" id="JACHJP010000004">
    <property type="protein sequence ID" value="MBB4917431.1"/>
    <property type="molecule type" value="Genomic_DNA"/>
</dbReference>
<keyword evidence="3" id="KW-1185">Reference proteome</keyword>
<accession>A0A7W7VNZ3</accession>